<dbReference type="RefSeq" id="WP_123206586.1">
    <property type="nucleotide sequence ID" value="NZ_RBEE01000041.1"/>
</dbReference>
<sequence>MIAKQAIGKSFGGALNYNLKKVYSSDIKTKAELLAINFLCLAHSEIKKELEIMKALNPNLKRNTYHTSLNFSVDEKISNTKMEAIAKEYMEKMGFDNNPYFIFRHNDAEHPHCHILALRNRFDGTVVSDSNNYARSETIVRELENKFGLTKVNASKLSLNKSPDKDELEMINRTGRVSDKMLMQEKVTNALSSSKNIAEFINQLEKSGINPLFNQASAGRVSGITFISQNFKSRGQALGNQFKWGNISNKINYEQTRDSKAISQANDRTREKYTIGTGTENANSQRSFPSTERLHNKNEIIRERPIQVDGVHKGQLNEEEYQRNKSSGTNFEFGEITKGAAKDGGDNENNVLFDIDYADSIRRNNHINFDLNIADDEDDSKKRKKMKR</sequence>
<comment type="caution">
    <text evidence="2">The sequence shown here is derived from an EMBL/GenBank/DDBJ whole genome shotgun (WGS) entry which is preliminary data.</text>
</comment>
<evidence type="ECO:0000313" key="3">
    <source>
        <dbReference type="Proteomes" id="UP000274046"/>
    </source>
</evidence>
<protein>
    <submittedName>
        <fullName evidence="2">Relaxase/mobilization nuclease</fullName>
    </submittedName>
</protein>
<gene>
    <name evidence="2" type="ORF">D7004_14620</name>
</gene>
<evidence type="ECO:0000259" key="1">
    <source>
        <dbReference type="Pfam" id="PF03432"/>
    </source>
</evidence>
<feature type="domain" description="MobA/VirD2-like nuclease" evidence="1">
    <location>
        <begin position="17"/>
        <end position="149"/>
    </location>
</feature>
<evidence type="ECO:0000313" key="2">
    <source>
        <dbReference type="EMBL" id="RNL51455.1"/>
    </source>
</evidence>
<dbReference type="Proteomes" id="UP000274046">
    <property type="component" value="Unassembled WGS sequence"/>
</dbReference>
<dbReference type="Pfam" id="PF03432">
    <property type="entry name" value="Relaxase"/>
    <property type="match status" value="1"/>
</dbReference>
<reference evidence="2 3" key="1">
    <citation type="submission" date="2018-10" db="EMBL/GenBank/DDBJ databases">
        <title>Genome sequencing of Pedobacter jejuensis TNB23.</title>
        <authorList>
            <person name="Cho Y.-J."/>
            <person name="Cho A."/>
            <person name="Kim O.-S."/>
        </authorList>
    </citation>
    <scope>NUCLEOTIDE SEQUENCE [LARGE SCALE GENOMIC DNA]</scope>
    <source>
        <strain evidence="2 3">TNB23</strain>
    </source>
</reference>
<accession>A0A3N0BQZ4</accession>
<dbReference type="AlphaFoldDB" id="A0A3N0BQZ4"/>
<dbReference type="OrthoDB" id="915634at2"/>
<keyword evidence="3" id="KW-1185">Reference proteome</keyword>
<dbReference type="InterPro" id="IPR005094">
    <property type="entry name" value="Endonuclease_MobA/VirD2"/>
</dbReference>
<name>A0A3N0BQZ4_9SPHI</name>
<proteinExistence type="predicted"/>
<organism evidence="2 3">
    <name type="scientific">Pedobacter jejuensis</name>
    <dbReference type="NCBI Taxonomy" id="1268550"/>
    <lineage>
        <taxon>Bacteria</taxon>
        <taxon>Pseudomonadati</taxon>
        <taxon>Bacteroidota</taxon>
        <taxon>Sphingobacteriia</taxon>
        <taxon>Sphingobacteriales</taxon>
        <taxon>Sphingobacteriaceae</taxon>
        <taxon>Pedobacter</taxon>
    </lineage>
</organism>
<dbReference type="EMBL" id="RBEE01000041">
    <property type="protein sequence ID" value="RNL51455.1"/>
    <property type="molecule type" value="Genomic_DNA"/>
</dbReference>